<feature type="compositionally biased region" description="Polar residues" evidence="1">
    <location>
        <begin position="359"/>
        <end position="372"/>
    </location>
</feature>
<feature type="compositionally biased region" description="Polar residues" evidence="1">
    <location>
        <begin position="592"/>
        <end position="605"/>
    </location>
</feature>
<feature type="region of interest" description="Disordered" evidence="1">
    <location>
        <begin position="565"/>
        <end position="702"/>
    </location>
</feature>
<gene>
    <name evidence="2" type="ORF">JR316_011980</name>
</gene>
<feature type="compositionally biased region" description="Polar residues" evidence="1">
    <location>
        <begin position="565"/>
        <end position="575"/>
    </location>
</feature>
<evidence type="ECO:0000313" key="2">
    <source>
        <dbReference type="EMBL" id="KAG5163112.1"/>
    </source>
</evidence>
<evidence type="ECO:0000256" key="1">
    <source>
        <dbReference type="SAM" id="MobiDB-lite"/>
    </source>
</evidence>
<comment type="caution">
    <text evidence="2">The sequence shown here is derived from an EMBL/GenBank/DDBJ whole genome shotgun (WGS) entry which is preliminary data.</text>
</comment>
<sequence length="732" mass="79900">MGKKGKKGAYHGARLEFLLSQKPAFQKATSEKNKAEVLADIQRRFFKRFPLEKPDTWEPTAEELDAVDDDAPDEEPEEPNKDLMSLEDYEKAVEKRKERQALLASRRNKIRRWFKYQYDKDHSVSLSLAEDPYFNLIQQLFGKESKKPRLKTPVNLWRKVPENHDLIEAEIMAMVPAVDVKELAKTRDAVARRLFSSLDVEVQKQWKEIALEQHAKALKEHENYMTEGPSLSPEERQRCIECLTRVMQPVLEAVCKMTGWVSTFMAGGPEPAREGSLSIVSVHAGVTSGPIKMNFGAAERVRIKEHTIPIFTSYVRKCFTAEMRKSVALPKDKGFVPLSQSPNIDKDAVHLVPTEGASKPNQSSIGQSTNVSNPPPGQAQAMDHDSTLKEGRRRKKRDQSDIWDGFISFSDKDPNSSDGEGSIFHATTPEVIPSPPASPVLRSQDTISSIDVQPIQHSSEQHGRQASSISQTTHVATQSSDGRTSSSTQPVAVAGATASITSDANVPLISPQVSLTNVDSAAAKNTPTVAQTPASQATRSGQSVAATLISRVLFDTAGSLVPTSSAAKTTITPKSTAPHANVADESEEVLAPQSSHPSVSMTTHSNRGEVSEESQKVVAKQRGGKRKAIQKNGDGVSKRQKKPEKTKSTSASSGENTTPLASDTNHDNAMAVETPGDATSSRRRSTRSTAVANAPTRPSATIAPEGTVILRTGKTAKKSKFWTYEEVESPTK</sequence>
<proteinExistence type="predicted"/>
<dbReference type="EMBL" id="JAFIQS010000016">
    <property type="protein sequence ID" value="KAG5163112.1"/>
    <property type="molecule type" value="Genomic_DNA"/>
</dbReference>
<name>A0A8H8CEF0_PSICU</name>
<feature type="region of interest" description="Disordered" evidence="1">
    <location>
        <begin position="52"/>
        <end position="81"/>
    </location>
</feature>
<feature type="region of interest" description="Disordered" evidence="1">
    <location>
        <begin position="354"/>
        <end position="442"/>
    </location>
</feature>
<protein>
    <submittedName>
        <fullName evidence="2">Uncharacterized protein</fullName>
    </submittedName>
</protein>
<reference evidence="2" key="1">
    <citation type="submission" date="2021-02" db="EMBL/GenBank/DDBJ databases">
        <title>Psilocybe cubensis genome.</title>
        <authorList>
            <person name="Mckernan K.J."/>
            <person name="Crawford S."/>
            <person name="Trippe A."/>
            <person name="Kane L.T."/>
            <person name="Mclaughlin S."/>
        </authorList>
    </citation>
    <scope>NUCLEOTIDE SEQUENCE [LARGE SCALE GENOMIC DNA]</scope>
    <source>
        <strain evidence="2">MGC-MH-2018</strain>
    </source>
</reference>
<feature type="region of interest" description="Disordered" evidence="1">
    <location>
        <begin position="454"/>
        <end position="490"/>
    </location>
</feature>
<dbReference type="AlphaFoldDB" id="A0A8H8CEF0"/>
<feature type="compositionally biased region" description="Polar residues" evidence="1">
    <location>
        <begin position="648"/>
        <end position="663"/>
    </location>
</feature>
<feature type="compositionally biased region" description="Acidic residues" evidence="1">
    <location>
        <begin position="60"/>
        <end position="77"/>
    </location>
</feature>
<dbReference type="OrthoDB" id="3033067at2759"/>
<accession>A0A8H8CEF0</accession>
<feature type="compositionally biased region" description="Basic and acidic residues" evidence="1">
    <location>
        <begin position="606"/>
        <end position="615"/>
    </location>
</feature>
<organism evidence="2">
    <name type="scientific">Psilocybe cubensis</name>
    <name type="common">Psychedelic mushroom</name>
    <name type="synonym">Stropharia cubensis</name>
    <dbReference type="NCBI Taxonomy" id="181762"/>
    <lineage>
        <taxon>Eukaryota</taxon>
        <taxon>Fungi</taxon>
        <taxon>Dikarya</taxon>
        <taxon>Basidiomycota</taxon>
        <taxon>Agaricomycotina</taxon>
        <taxon>Agaricomycetes</taxon>
        <taxon>Agaricomycetidae</taxon>
        <taxon>Agaricales</taxon>
        <taxon>Agaricineae</taxon>
        <taxon>Strophariaceae</taxon>
        <taxon>Psilocybe</taxon>
    </lineage>
</organism>